<keyword evidence="8" id="KW-1185">Reference proteome</keyword>
<keyword evidence="7" id="KW-0012">Acyltransferase</keyword>
<protein>
    <submittedName>
        <fullName evidence="7">Inositol acyltransferase GWT1</fullName>
    </submittedName>
</protein>
<keyword evidence="2 6" id="KW-0812">Transmembrane</keyword>
<dbReference type="Proteomes" id="UP000316726">
    <property type="component" value="Chromosome 14"/>
</dbReference>
<evidence type="ECO:0000256" key="1">
    <source>
        <dbReference type="ARBA" id="ARBA00004141"/>
    </source>
</evidence>
<dbReference type="GO" id="GO:0005783">
    <property type="term" value="C:endoplasmic reticulum"/>
    <property type="evidence" value="ECO:0007669"/>
    <property type="project" value="TreeGrafter"/>
</dbReference>
<dbReference type="Pfam" id="PF06423">
    <property type="entry name" value="GWT1"/>
    <property type="match status" value="1"/>
</dbReference>
<gene>
    <name evidence="7" type="ORF">A3770_14p73100</name>
</gene>
<evidence type="ECO:0000256" key="5">
    <source>
        <dbReference type="SAM" id="MobiDB-lite"/>
    </source>
</evidence>
<feature type="transmembrane region" description="Helical" evidence="6">
    <location>
        <begin position="439"/>
        <end position="457"/>
    </location>
</feature>
<dbReference type="PANTHER" id="PTHR20661:SF0">
    <property type="entry name" value="PHOSPHATIDYLINOSITOL-GLYCAN BIOSYNTHESIS CLASS W PROTEIN"/>
    <property type="match status" value="1"/>
</dbReference>
<comment type="subcellular location">
    <subcellularLocation>
        <location evidence="1">Membrane</location>
        <topology evidence="1">Multi-pass membrane protein</topology>
    </subcellularLocation>
</comment>
<feature type="transmembrane region" description="Helical" evidence="6">
    <location>
        <begin position="469"/>
        <end position="490"/>
    </location>
</feature>
<dbReference type="PIRSF" id="PIRSF017321">
    <property type="entry name" value="GWT1"/>
    <property type="match status" value="1"/>
</dbReference>
<sequence>MGWFVRLEKLGDVKALKENFVSNLEGTTFKEVLVVTLIIPCAFILRKSVSGCFPYPSKSPLALREEEKTWRALLVDFAAVVVPGVLGLTMLSDHSGEMCVMLLILACVGVVRTKQTQQVLGHAKEKRYGNGSPGSFSSPPPRKAPVDVIQSSSFVWDSLTEYRSILCLYTFISILAVDFKIFPRRFAKAEHYGTGLMDVGVGSFIVSDALFTRADTPSKGRGLLGDGKKQGLWNSLQLAAVGMLRIIAVKAISYHEHVGEYGVHWNFFLTLAVVKLFALAIPTKACGLLGITIAVSYQTALVAFGVNAYVNTHDRDWGNLFSLNKEGIISLVGYVSLHCLARFFACFSKMRTLTELRRTTQDQKRSTVYTHVYCTIAFTAVCWGLGWFLDASLERVSRRSVNAAYIFWVLANNLTWLCTCYLARLVLDQYQKLHLFRAVNKFAFVTFIVANLLVGLVNSMGNTLEVKPALAVATTCLYMLMICVISHVLYTNGPRFHFSRGKLLFTSGKILHSPESEL</sequence>
<dbReference type="EMBL" id="CP031047">
    <property type="protein sequence ID" value="QDZ24792.1"/>
    <property type="molecule type" value="Genomic_DNA"/>
</dbReference>
<dbReference type="PANTHER" id="PTHR20661">
    <property type="entry name" value="PHOSPHATIDYLINOSITOL-GLYCAN BIOSYNTHESIS CLASS W PROTEIN"/>
    <property type="match status" value="1"/>
</dbReference>
<feature type="transmembrane region" description="Helical" evidence="6">
    <location>
        <begin position="288"/>
        <end position="308"/>
    </location>
</feature>
<evidence type="ECO:0000256" key="3">
    <source>
        <dbReference type="ARBA" id="ARBA00022989"/>
    </source>
</evidence>
<dbReference type="STRING" id="1764295.A0A5B8MYS7"/>
<evidence type="ECO:0000313" key="8">
    <source>
        <dbReference type="Proteomes" id="UP000316726"/>
    </source>
</evidence>
<keyword evidence="3 6" id="KW-1133">Transmembrane helix</keyword>
<dbReference type="GO" id="GO:0016020">
    <property type="term" value="C:membrane"/>
    <property type="evidence" value="ECO:0007669"/>
    <property type="project" value="UniProtKB-SubCell"/>
</dbReference>
<evidence type="ECO:0000313" key="7">
    <source>
        <dbReference type="EMBL" id="QDZ24792.1"/>
    </source>
</evidence>
<dbReference type="InterPro" id="IPR009447">
    <property type="entry name" value="PIGW/GWT1"/>
</dbReference>
<evidence type="ECO:0000256" key="4">
    <source>
        <dbReference type="ARBA" id="ARBA00023136"/>
    </source>
</evidence>
<feature type="transmembrane region" description="Helical" evidence="6">
    <location>
        <begin position="405"/>
        <end position="427"/>
    </location>
</feature>
<proteinExistence type="predicted"/>
<feature type="region of interest" description="Disordered" evidence="5">
    <location>
        <begin position="121"/>
        <end position="144"/>
    </location>
</feature>
<organism evidence="7 8">
    <name type="scientific">Chloropicon primus</name>
    <dbReference type="NCBI Taxonomy" id="1764295"/>
    <lineage>
        <taxon>Eukaryota</taxon>
        <taxon>Viridiplantae</taxon>
        <taxon>Chlorophyta</taxon>
        <taxon>Chloropicophyceae</taxon>
        <taxon>Chloropicales</taxon>
        <taxon>Chloropicaceae</taxon>
        <taxon>Chloropicon</taxon>
    </lineage>
</organism>
<feature type="transmembrane region" description="Helical" evidence="6">
    <location>
        <begin position="328"/>
        <end position="347"/>
    </location>
</feature>
<dbReference type="GO" id="GO:0032216">
    <property type="term" value="F:glucosaminyl-phosphatidylinositol O-acyltransferase activity"/>
    <property type="evidence" value="ECO:0007669"/>
    <property type="project" value="TreeGrafter"/>
</dbReference>
<evidence type="ECO:0000256" key="2">
    <source>
        <dbReference type="ARBA" id="ARBA00022692"/>
    </source>
</evidence>
<accession>A0A5B8MYS7</accession>
<feature type="transmembrane region" description="Helical" evidence="6">
    <location>
        <begin position="368"/>
        <end position="389"/>
    </location>
</feature>
<dbReference type="GO" id="GO:0072659">
    <property type="term" value="P:protein localization to plasma membrane"/>
    <property type="evidence" value="ECO:0007669"/>
    <property type="project" value="TreeGrafter"/>
</dbReference>
<feature type="transmembrane region" description="Helical" evidence="6">
    <location>
        <begin position="264"/>
        <end position="281"/>
    </location>
</feature>
<reference evidence="7 8" key="1">
    <citation type="submission" date="2018-07" db="EMBL/GenBank/DDBJ databases">
        <title>The complete nuclear genome of the prasinophyte Chloropicon primus (CCMP1205).</title>
        <authorList>
            <person name="Pombert J.-F."/>
            <person name="Otis C."/>
            <person name="Turmel M."/>
            <person name="Lemieux C."/>
        </authorList>
    </citation>
    <scope>NUCLEOTIDE SEQUENCE [LARGE SCALE GENOMIC DNA]</scope>
    <source>
        <strain evidence="7 8">CCMP1205</strain>
    </source>
</reference>
<dbReference type="GO" id="GO:0006506">
    <property type="term" value="P:GPI anchor biosynthetic process"/>
    <property type="evidence" value="ECO:0007669"/>
    <property type="project" value="InterPro"/>
</dbReference>
<keyword evidence="4 6" id="KW-0472">Membrane</keyword>
<dbReference type="AlphaFoldDB" id="A0A5B8MYS7"/>
<keyword evidence="7" id="KW-0808">Transferase</keyword>
<dbReference type="OrthoDB" id="15270at2759"/>
<name>A0A5B8MYS7_9CHLO</name>
<evidence type="ECO:0000256" key="6">
    <source>
        <dbReference type="SAM" id="Phobius"/>
    </source>
</evidence>